<name>X1HNY7_9ZZZZ</name>
<gene>
    <name evidence="1" type="ORF">S03H2_38770</name>
</gene>
<feature type="non-terminal residue" evidence="1">
    <location>
        <position position="1"/>
    </location>
</feature>
<evidence type="ECO:0000313" key="1">
    <source>
        <dbReference type="EMBL" id="GAH58770.1"/>
    </source>
</evidence>
<proteinExistence type="predicted"/>
<dbReference type="EMBL" id="BARU01023921">
    <property type="protein sequence ID" value="GAH58770.1"/>
    <property type="molecule type" value="Genomic_DNA"/>
</dbReference>
<sequence length="277" mass="29713">TPTFYAEQGGRFVRVKATEDGVEFFTLPGGGDVIGPVTSADHSIVRFDGTDNKTIQDSLATINDAGSINIPTGQYYKINNVNLAAVDVGAIPNVADAVVSSHVDWGSEAGQIDTDDVPEGASNKYFLGFTDLFTDYSFTDNSIDWDIAYGWGDHSGEGYLKVITGESILDLFDTPVAFDDGKFAKSGAAAITFESITEADITDFGTYLEDITNESIGDLGDVDLTGAEANKILKLDGEGVFIIADDEDTIYTSSDFTHNDLTGYEANEHIDWTTDQG</sequence>
<organism evidence="1">
    <name type="scientific">marine sediment metagenome</name>
    <dbReference type="NCBI Taxonomy" id="412755"/>
    <lineage>
        <taxon>unclassified sequences</taxon>
        <taxon>metagenomes</taxon>
        <taxon>ecological metagenomes</taxon>
    </lineage>
</organism>
<protein>
    <submittedName>
        <fullName evidence="1">Uncharacterized protein</fullName>
    </submittedName>
</protein>
<dbReference type="AlphaFoldDB" id="X1HNY7"/>
<feature type="non-terminal residue" evidence="1">
    <location>
        <position position="277"/>
    </location>
</feature>
<accession>X1HNY7</accession>
<comment type="caution">
    <text evidence="1">The sequence shown here is derived from an EMBL/GenBank/DDBJ whole genome shotgun (WGS) entry which is preliminary data.</text>
</comment>
<reference evidence="1" key="1">
    <citation type="journal article" date="2014" name="Front. Microbiol.">
        <title>High frequency of phylogenetically diverse reductive dehalogenase-homologous genes in deep subseafloor sedimentary metagenomes.</title>
        <authorList>
            <person name="Kawai M."/>
            <person name="Futagami T."/>
            <person name="Toyoda A."/>
            <person name="Takaki Y."/>
            <person name="Nishi S."/>
            <person name="Hori S."/>
            <person name="Arai W."/>
            <person name="Tsubouchi T."/>
            <person name="Morono Y."/>
            <person name="Uchiyama I."/>
            <person name="Ito T."/>
            <person name="Fujiyama A."/>
            <person name="Inagaki F."/>
            <person name="Takami H."/>
        </authorList>
    </citation>
    <scope>NUCLEOTIDE SEQUENCE</scope>
    <source>
        <strain evidence="1">Expedition CK06-06</strain>
    </source>
</reference>